<evidence type="ECO:0000256" key="1">
    <source>
        <dbReference type="ARBA" id="ARBA00001947"/>
    </source>
</evidence>
<dbReference type="EMBL" id="MN740016">
    <property type="protein sequence ID" value="QHT84215.1"/>
    <property type="molecule type" value="Genomic_DNA"/>
</dbReference>
<dbReference type="InterPro" id="IPR003960">
    <property type="entry name" value="ATPase_AAA_CS"/>
</dbReference>
<dbReference type="PANTHER" id="PTHR43655:SF2">
    <property type="entry name" value="AFG3 LIKE MATRIX AAA PEPTIDASE SUBUNIT 2, ISOFORM A"/>
    <property type="match status" value="1"/>
</dbReference>
<dbReference type="SMART" id="SM00382">
    <property type="entry name" value="AAA"/>
    <property type="match status" value="1"/>
</dbReference>
<dbReference type="Pfam" id="PF00004">
    <property type="entry name" value="AAA"/>
    <property type="match status" value="1"/>
</dbReference>
<dbReference type="GO" id="GO:0016887">
    <property type="term" value="F:ATP hydrolysis activity"/>
    <property type="evidence" value="ECO:0007669"/>
    <property type="project" value="InterPro"/>
</dbReference>
<keyword evidence="7" id="KW-0862">Zinc</keyword>
<dbReference type="FunFam" id="3.40.50.300:FF:000001">
    <property type="entry name" value="ATP-dependent zinc metalloprotease FtsH"/>
    <property type="match status" value="1"/>
</dbReference>
<keyword evidence="8" id="KW-0067">ATP-binding</keyword>
<keyword evidence="6" id="KW-0378">Hydrolase</keyword>
<evidence type="ECO:0000259" key="11">
    <source>
        <dbReference type="SMART" id="SM00382"/>
    </source>
</evidence>
<dbReference type="Gene3D" id="3.40.50.300">
    <property type="entry name" value="P-loop containing nucleotide triphosphate hydrolases"/>
    <property type="match status" value="1"/>
</dbReference>
<dbReference type="PROSITE" id="PS00674">
    <property type="entry name" value="AAA"/>
    <property type="match status" value="1"/>
</dbReference>
<dbReference type="InterPro" id="IPR041569">
    <property type="entry name" value="AAA_lid_3"/>
</dbReference>
<keyword evidence="4" id="KW-0479">Metal-binding</keyword>
<keyword evidence="3" id="KW-0645">Protease</keyword>
<evidence type="ECO:0000256" key="2">
    <source>
        <dbReference type="ARBA" id="ARBA00010044"/>
    </source>
</evidence>
<feature type="region of interest" description="Disordered" evidence="10">
    <location>
        <begin position="641"/>
        <end position="669"/>
    </location>
</feature>
<protein>
    <recommendedName>
        <fullName evidence="11">AAA+ ATPase domain-containing protein</fullName>
    </recommendedName>
</protein>
<organism evidence="12">
    <name type="scientific">viral metagenome</name>
    <dbReference type="NCBI Taxonomy" id="1070528"/>
    <lineage>
        <taxon>unclassified sequences</taxon>
        <taxon>metagenomes</taxon>
        <taxon>organismal metagenomes</taxon>
    </lineage>
</organism>
<evidence type="ECO:0000256" key="5">
    <source>
        <dbReference type="ARBA" id="ARBA00022741"/>
    </source>
</evidence>
<dbReference type="GO" id="GO:0005524">
    <property type="term" value="F:ATP binding"/>
    <property type="evidence" value="ECO:0007669"/>
    <property type="project" value="UniProtKB-KW"/>
</dbReference>
<reference evidence="12" key="1">
    <citation type="journal article" date="2020" name="Nature">
        <title>Giant virus diversity and host interactions through global metagenomics.</title>
        <authorList>
            <person name="Schulz F."/>
            <person name="Roux S."/>
            <person name="Paez-Espino D."/>
            <person name="Jungbluth S."/>
            <person name="Walsh D.A."/>
            <person name="Denef V.J."/>
            <person name="McMahon K.D."/>
            <person name="Konstantinidis K.T."/>
            <person name="Eloe-Fadrosh E.A."/>
            <person name="Kyrpides N.C."/>
            <person name="Woyke T."/>
        </authorList>
    </citation>
    <scope>NUCLEOTIDE SEQUENCE</scope>
    <source>
        <strain evidence="12">GVMAG-M-3300023184-16</strain>
    </source>
</reference>
<dbReference type="InterPro" id="IPR027417">
    <property type="entry name" value="P-loop_NTPase"/>
</dbReference>
<dbReference type="Pfam" id="PF01434">
    <property type="entry name" value="Peptidase_M41"/>
    <property type="match status" value="1"/>
</dbReference>
<dbReference type="InterPro" id="IPR000642">
    <property type="entry name" value="Peptidase_M41"/>
</dbReference>
<dbReference type="InterPro" id="IPR050928">
    <property type="entry name" value="ATP-dep_Zn_Metalloprotease"/>
</dbReference>
<dbReference type="GO" id="GO:0046872">
    <property type="term" value="F:metal ion binding"/>
    <property type="evidence" value="ECO:0007669"/>
    <property type="project" value="UniProtKB-KW"/>
</dbReference>
<evidence type="ECO:0000256" key="9">
    <source>
        <dbReference type="ARBA" id="ARBA00023049"/>
    </source>
</evidence>
<dbReference type="InterPro" id="IPR003593">
    <property type="entry name" value="AAA+_ATPase"/>
</dbReference>
<dbReference type="SUPFAM" id="SSF140990">
    <property type="entry name" value="FtsH protease domain-like"/>
    <property type="match status" value="1"/>
</dbReference>
<name>A0A6C0HVM3_9ZZZZ</name>
<accession>A0A6C0HVM3</accession>
<dbReference type="Gene3D" id="1.10.8.60">
    <property type="match status" value="1"/>
</dbReference>
<evidence type="ECO:0000256" key="3">
    <source>
        <dbReference type="ARBA" id="ARBA00022670"/>
    </source>
</evidence>
<dbReference type="Gene3D" id="1.20.58.760">
    <property type="entry name" value="Peptidase M41"/>
    <property type="match status" value="1"/>
</dbReference>
<dbReference type="CDD" id="cd19501">
    <property type="entry name" value="RecA-like_FtsH"/>
    <property type="match status" value="1"/>
</dbReference>
<keyword evidence="5" id="KW-0547">Nucleotide-binding</keyword>
<evidence type="ECO:0000256" key="4">
    <source>
        <dbReference type="ARBA" id="ARBA00022723"/>
    </source>
</evidence>
<comment type="cofactor">
    <cofactor evidence="1">
        <name>Zn(2+)</name>
        <dbReference type="ChEBI" id="CHEBI:29105"/>
    </cofactor>
</comment>
<dbReference type="GO" id="GO:0006508">
    <property type="term" value="P:proteolysis"/>
    <property type="evidence" value="ECO:0007669"/>
    <property type="project" value="UniProtKB-KW"/>
</dbReference>
<keyword evidence="9" id="KW-0482">Metalloprotease</keyword>
<dbReference type="GO" id="GO:0004222">
    <property type="term" value="F:metalloendopeptidase activity"/>
    <property type="evidence" value="ECO:0007669"/>
    <property type="project" value="InterPro"/>
</dbReference>
<feature type="domain" description="AAA+ ATPase" evidence="11">
    <location>
        <begin position="206"/>
        <end position="348"/>
    </location>
</feature>
<dbReference type="PANTHER" id="PTHR43655">
    <property type="entry name" value="ATP-DEPENDENT PROTEASE"/>
    <property type="match status" value="1"/>
</dbReference>
<dbReference type="GO" id="GO:0004176">
    <property type="term" value="F:ATP-dependent peptidase activity"/>
    <property type="evidence" value="ECO:0007669"/>
    <property type="project" value="InterPro"/>
</dbReference>
<evidence type="ECO:0000256" key="6">
    <source>
        <dbReference type="ARBA" id="ARBA00022801"/>
    </source>
</evidence>
<evidence type="ECO:0000256" key="7">
    <source>
        <dbReference type="ARBA" id="ARBA00022833"/>
    </source>
</evidence>
<sequence length="669" mass="75336">MGSLYYKFIVFLPCMTAFHSFHIPEFLRQKPSSLSPLHALPEPLSVKQLIQGIKNHDFQSIYFKNYQVITTTEDKEQSYVTNISPLITDKLVDLSLTYNMDPEFAPTIISQPPPDILGWAFNVVIFSIIVQSVISFYRNTVNGNRVGTNNSQFMNMPFSNREPGNIKNNNVTLQDWAGSPEVLEECTEIVTYLNHPDNYLRAGATIPKGILMDGPPGTGKTLLAKAIASEAKAHFIEMSGSEFIEMYVGLGALRVRNLFADARRHTPCVIFIDEIDAIGKKRNGADSPVSGGNDEKDQTLNQLLAEMDGFKSNSGILILAATNRKDVLDPALLRPGRFDRIVSIPLPDLRSRVQIFDLYLKNRNVSREINSQELAKMSGGFSGADIQNIMNEAAVWIARKNETVITQPAIMEAFEKRIIGIKKKVDDRSPEVKRRVAIHELGHAFMVTQFYEHFDLHKVSIQASYSGIGGFTLFNEKDHIREGGLYTKEILKQRIMIALGGKAAEEVFYGEENISVGATMDLNQANALATDMIEKYGMGTELNVFYKSNSPSLYSTYSEYTRKMIDQEVAILVKDAYKNALILLQEKKEYIHHIADRLMYSVVMSHEELVNFRVEPKPKMISSWEHEWRIRNGLRVPSKTHDITGNISDPVDNNNESIPSDCETGCEIE</sequence>
<dbReference type="InterPro" id="IPR003959">
    <property type="entry name" value="ATPase_AAA_core"/>
</dbReference>
<dbReference type="SUPFAM" id="SSF52540">
    <property type="entry name" value="P-loop containing nucleoside triphosphate hydrolases"/>
    <property type="match status" value="1"/>
</dbReference>
<evidence type="ECO:0000256" key="10">
    <source>
        <dbReference type="SAM" id="MobiDB-lite"/>
    </source>
</evidence>
<feature type="compositionally biased region" description="Polar residues" evidence="10">
    <location>
        <begin position="643"/>
        <end position="658"/>
    </location>
</feature>
<evidence type="ECO:0000256" key="8">
    <source>
        <dbReference type="ARBA" id="ARBA00022840"/>
    </source>
</evidence>
<dbReference type="AlphaFoldDB" id="A0A6C0HVM3"/>
<proteinExistence type="inferred from homology"/>
<evidence type="ECO:0000313" key="12">
    <source>
        <dbReference type="EMBL" id="QHT84215.1"/>
    </source>
</evidence>
<comment type="similarity">
    <text evidence="2">In the C-terminal section; belongs to the peptidase M41 family.</text>
</comment>
<dbReference type="InterPro" id="IPR037219">
    <property type="entry name" value="Peptidase_M41-like"/>
</dbReference>
<dbReference type="Pfam" id="PF17862">
    <property type="entry name" value="AAA_lid_3"/>
    <property type="match status" value="1"/>
</dbReference>